<protein>
    <submittedName>
        <fullName evidence="1">Uncharacterized protein</fullName>
    </submittedName>
</protein>
<proteinExistence type="predicted"/>
<gene>
    <name evidence="1" type="ORF">FSC37_12260</name>
</gene>
<reference evidence="1 2" key="1">
    <citation type="submission" date="2019-08" db="EMBL/GenBank/DDBJ databases">
        <authorList>
            <person name="Khan S.A."/>
            <person name="Jeon C.O."/>
            <person name="Jeong S.E."/>
        </authorList>
    </citation>
    <scope>NUCLEOTIDE SEQUENCE [LARGE SCALE GENOMIC DNA]</scope>
    <source>
        <strain evidence="2">IMCC1728</strain>
    </source>
</reference>
<keyword evidence="2" id="KW-1185">Reference proteome</keyword>
<evidence type="ECO:0000313" key="1">
    <source>
        <dbReference type="EMBL" id="TXC66360.1"/>
    </source>
</evidence>
<sequence>MHPLSAAADHLNQRHDRARAEAEALRRAALDDFWRGANASLSTASGAALRSARRLIHRLQRRRMLAQGRV</sequence>
<evidence type="ECO:0000313" key="2">
    <source>
        <dbReference type="Proteomes" id="UP000321832"/>
    </source>
</evidence>
<comment type="caution">
    <text evidence="1">The sequence shown here is derived from an EMBL/GenBank/DDBJ whole genome shotgun (WGS) entry which is preliminary data.</text>
</comment>
<name>A0A5C6U1D0_9BURK</name>
<dbReference type="EMBL" id="VOPW01000001">
    <property type="protein sequence ID" value="TXC66360.1"/>
    <property type="molecule type" value="Genomic_DNA"/>
</dbReference>
<accession>A0A5C6U1D0</accession>
<dbReference type="Proteomes" id="UP000321832">
    <property type="component" value="Unassembled WGS sequence"/>
</dbReference>
<organism evidence="1 2">
    <name type="scientific">Piscinibacter aquaticus</name>
    <dbReference type="NCBI Taxonomy" id="392597"/>
    <lineage>
        <taxon>Bacteria</taxon>
        <taxon>Pseudomonadati</taxon>
        <taxon>Pseudomonadota</taxon>
        <taxon>Betaproteobacteria</taxon>
        <taxon>Burkholderiales</taxon>
        <taxon>Sphaerotilaceae</taxon>
        <taxon>Piscinibacter</taxon>
    </lineage>
</organism>
<dbReference type="AlphaFoldDB" id="A0A5C6U1D0"/>